<protein>
    <submittedName>
        <fullName evidence="1">Toxin-antitoxin system, toxin component</fullName>
    </submittedName>
</protein>
<accession>A0ABV8YX60</accession>
<organism evidence="1 2">
    <name type="scientific">Streptomyces xiangluensis</name>
    <dbReference type="NCBI Taxonomy" id="2665720"/>
    <lineage>
        <taxon>Bacteria</taxon>
        <taxon>Bacillati</taxon>
        <taxon>Actinomycetota</taxon>
        <taxon>Actinomycetes</taxon>
        <taxon>Kitasatosporales</taxon>
        <taxon>Streptomycetaceae</taxon>
        <taxon>Streptomyces</taxon>
    </lineage>
</organism>
<reference evidence="2" key="1">
    <citation type="journal article" date="2019" name="Int. J. Syst. Evol. Microbiol.">
        <title>The Global Catalogue of Microorganisms (GCM) 10K type strain sequencing project: providing services to taxonomists for standard genome sequencing and annotation.</title>
        <authorList>
            <consortium name="The Broad Institute Genomics Platform"/>
            <consortium name="The Broad Institute Genome Sequencing Center for Infectious Disease"/>
            <person name="Wu L."/>
            <person name="Ma J."/>
        </authorList>
    </citation>
    <scope>NUCLEOTIDE SEQUENCE [LARGE SCALE GENOMIC DNA]</scope>
    <source>
        <strain evidence="2">DT43</strain>
    </source>
</reference>
<sequence>MKALSTKLVTGLAQTQPTDDDGSFAALGTVLSDLRGRPVILKRAAFPPNTASGLWLDLPDMDLIAVDTANSEHTHVIAGHEVWHMVKGHCGAHTSAGPAAARAHCDHAPAVEDVVRLLLASGDGRLSNLSPGDLKYAARTQFDAGHEADAEMFGLRFGTDLRDFRRTHRRPDLHHVAGRIEDSLARGPWA</sequence>
<gene>
    <name evidence="1" type="ORF">ACFPH6_32735</name>
</gene>
<dbReference type="EMBL" id="JBHSFG010000059">
    <property type="protein sequence ID" value="MFC4469230.1"/>
    <property type="molecule type" value="Genomic_DNA"/>
</dbReference>
<keyword evidence="2" id="KW-1185">Reference proteome</keyword>
<evidence type="ECO:0000313" key="1">
    <source>
        <dbReference type="EMBL" id="MFC4469230.1"/>
    </source>
</evidence>
<dbReference type="Proteomes" id="UP001596012">
    <property type="component" value="Unassembled WGS sequence"/>
</dbReference>
<comment type="caution">
    <text evidence="1">The sequence shown here is derived from an EMBL/GenBank/DDBJ whole genome shotgun (WGS) entry which is preliminary data.</text>
</comment>
<evidence type="ECO:0000313" key="2">
    <source>
        <dbReference type="Proteomes" id="UP001596012"/>
    </source>
</evidence>
<name>A0ABV8YX60_9ACTN</name>
<proteinExistence type="predicted"/>
<dbReference type="RefSeq" id="WP_386347856.1">
    <property type="nucleotide sequence ID" value="NZ_JBHSFG010000059.1"/>
</dbReference>